<dbReference type="SUPFAM" id="SSF53474">
    <property type="entry name" value="alpha/beta-Hydrolases"/>
    <property type="match status" value="1"/>
</dbReference>
<protein>
    <submittedName>
        <fullName evidence="3">Alpha/beta hydrolase</fullName>
    </submittedName>
</protein>
<dbReference type="EMBL" id="JASGBQ010000010">
    <property type="protein sequence ID" value="MDI9242302.1"/>
    <property type="molecule type" value="Genomic_DNA"/>
</dbReference>
<organism evidence="3 4">
    <name type="scientific">Fusibacillus kribbianus</name>
    <dbReference type="NCBI Taxonomy" id="3044208"/>
    <lineage>
        <taxon>Bacteria</taxon>
        <taxon>Bacillati</taxon>
        <taxon>Bacillota</taxon>
        <taxon>Clostridia</taxon>
        <taxon>Lachnospirales</taxon>
        <taxon>Lachnospiraceae</taxon>
        <taxon>Fusibacillus</taxon>
    </lineage>
</organism>
<comment type="caution">
    <text evidence="3">The sequence shown here is derived from an EMBL/GenBank/DDBJ whole genome shotgun (WGS) entry which is preliminary data.</text>
</comment>
<dbReference type="InterPro" id="IPR000073">
    <property type="entry name" value="AB_hydrolase_1"/>
</dbReference>
<feature type="domain" description="AB hydrolase-1" evidence="2">
    <location>
        <begin position="17"/>
        <end position="134"/>
    </location>
</feature>
<dbReference type="Gene3D" id="3.40.50.1820">
    <property type="entry name" value="alpha/beta hydrolase"/>
    <property type="match status" value="1"/>
</dbReference>
<name>A0AAP4BBA3_9FIRM</name>
<dbReference type="Proteomes" id="UP001300383">
    <property type="component" value="Unassembled WGS sequence"/>
</dbReference>
<keyword evidence="4" id="KW-1185">Reference proteome</keyword>
<dbReference type="AlphaFoldDB" id="A0AAP4BBA3"/>
<accession>A0AAP4BBA3</accession>
<reference evidence="3 4" key="1">
    <citation type="submission" date="2023-05" db="EMBL/GenBank/DDBJ databases">
        <title>[ruminococcus] sp. nov., isolated from a pig farm feces dump.</title>
        <authorList>
            <person name="Chang Y.-H."/>
        </authorList>
    </citation>
    <scope>NUCLEOTIDE SEQUENCE [LARGE SCALE GENOMIC DNA]</scope>
    <source>
        <strain evidence="3 4">YH-rum2234</strain>
    </source>
</reference>
<dbReference type="Pfam" id="PF00561">
    <property type="entry name" value="Abhydrolase_1"/>
    <property type="match status" value="1"/>
</dbReference>
<evidence type="ECO:0000256" key="1">
    <source>
        <dbReference type="ARBA" id="ARBA00022801"/>
    </source>
</evidence>
<gene>
    <name evidence="3" type="ORF">QJ036_07440</name>
</gene>
<dbReference type="GO" id="GO:0016787">
    <property type="term" value="F:hydrolase activity"/>
    <property type="evidence" value="ECO:0007669"/>
    <property type="project" value="UniProtKB-KW"/>
</dbReference>
<dbReference type="PANTHER" id="PTHR43798:SF31">
    <property type="entry name" value="AB HYDROLASE SUPERFAMILY PROTEIN YCLE"/>
    <property type="match status" value="1"/>
</dbReference>
<dbReference type="PRINTS" id="PR00111">
    <property type="entry name" value="ABHYDROLASE"/>
</dbReference>
<dbReference type="RefSeq" id="WP_283230751.1">
    <property type="nucleotide sequence ID" value="NZ_JASGBQ010000010.1"/>
</dbReference>
<evidence type="ECO:0000313" key="4">
    <source>
        <dbReference type="Proteomes" id="UP001300383"/>
    </source>
</evidence>
<dbReference type="PANTHER" id="PTHR43798">
    <property type="entry name" value="MONOACYLGLYCEROL LIPASE"/>
    <property type="match status" value="1"/>
</dbReference>
<proteinExistence type="predicted"/>
<keyword evidence="1 3" id="KW-0378">Hydrolase</keyword>
<sequence>MEKNFKLFYTEEGRGTPLVLLHGNGEDSSYFSAQMEYLKNDYRVIAVDTRGHGRSPRGTAPFTLRQFAEDLKELLDQMELRRILLLGFSDGANIAMLFALSHPEYVEKLILDGGNTRPSGVKLRYQIPIVLGWCAALAAARFDQKAVKKKELLGLMVKEPHIRPEDFAGFSVPTLVMAGTKDMIRDSHTRKLQRSIPGSRLCVMDGTHFIAAERPEEFNRHVHEFLEEGS</sequence>
<dbReference type="InterPro" id="IPR050266">
    <property type="entry name" value="AB_hydrolase_sf"/>
</dbReference>
<evidence type="ECO:0000313" key="3">
    <source>
        <dbReference type="EMBL" id="MDI9242302.1"/>
    </source>
</evidence>
<dbReference type="GO" id="GO:0016020">
    <property type="term" value="C:membrane"/>
    <property type="evidence" value="ECO:0007669"/>
    <property type="project" value="TreeGrafter"/>
</dbReference>
<evidence type="ECO:0000259" key="2">
    <source>
        <dbReference type="Pfam" id="PF00561"/>
    </source>
</evidence>
<dbReference type="InterPro" id="IPR029058">
    <property type="entry name" value="AB_hydrolase_fold"/>
</dbReference>